<feature type="transmembrane region" description="Helical" evidence="6">
    <location>
        <begin position="168"/>
        <end position="186"/>
    </location>
</feature>
<feature type="transmembrane region" description="Helical" evidence="6">
    <location>
        <begin position="343"/>
        <end position="364"/>
    </location>
</feature>
<dbReference type="AlphaFoldDB" id="A0A379C6M2"/>
<dbReference type="STRING" id="1122949.GCA_000378725_00014"/>
<dbReference type="InterPro" id="IPR001991">
    <property type="entry name" value="Na-dicarboxylate_symporter"/>
</dbReference>
<evidence type="ECO:0000256" key="1">
    <source>
        <dbReference type="ARBA" id="ARBA00004141"/>
    </source>
</evidence>
<proteinExistence type="predicted"/>
<evidence type="ECO:0000256" key="2">
    <source>
        <dbReference type="ARBA" id="ARBA00022448"/>
    </source>
</evidence>
<evidence type="ECO:0000256" key="6">
    <source>
        <dbReference type="SAM" id="Phobius"/>
    </source>
</evidence>
<dbReference type="PRINTS" id="PR00173">
    <property type="entry name" value="EDTRNSPORT"/>
</dbReference>
<sequence>MKKKTLGLIPKIIIAIALGIVVGRFLPDWMTRVSVTFSTMFGAFLNFIIPLMILAFVSKGIADLSEGAGKLLLVTVILSYCSTLIAGSLSYVMSSNIFPSFITPDLVQKIQEASSKTLDPYFTIPLGPIIEVTNALVFAFMLGLCVSVLRNKGKGQGLYNIINEFSDIINMVLAKFVIPILPFFIFGNFCGLSNSGSVFAILGIFGRIFVCIIALHLIYISALFFVSCIYAGKNPFSSIKKAVPAYLTAVGTQSSAATIPVNVNCNKNMGVTRQIREFVIPLCATVHMPGSMITLTACVFTLLTMFKMNASFAIIMRFICILGVAMVAAPGAPGGAVMSALPFLPYVGVESTGTMATILISLYLTQDSFGTAANVSGDNAISIAVEKIYYKYIVKRPIPEEDDKEEVKIEG</sequence>
<dbReference type="Proteomes" id="UP000255517">
    <property type="component" value="Unassembled WGS sequence"/>
</dbReference>
<keyword evidence="5 6" id="KW-0472">Membrane</keyword>
<dbReference type="PANTHER" id="PTHR42865:SF8">
    <property type="entry name" value="SERINE_THREONINE TRANSPORTER SSTT"/>
    <property type="match status" value="1"/>
</dbReference>
<dbReference type="Gene3D" id="1.10.3860.10">
    <property type="entry name" value="Sodium:dicarboxylate symporter"/>
    <property type="match status" value="1"/>
</dbReference>
<feature type="transmembrane region" description="Helical" evidence="6">
    <location>
        <begin position="33"/>
        <end position="57"/>
    </location>
</feature>
<organism evidence="7 8">
    <name type="scientific">Peptoniphilus lacrimalis</name>
    <dbReference type="NCBI Taxonomy" id="33031"/>
    <lineage>
        <taxon>Bacteria</taxon>
        <taxon>Bacillati</taxon>
        <taxon>Bacillota</taxon>
        <taxon>Tissierellia</taxon>
        <taxon>Tissierellales</taxon>
        <taxon>Peptoniphilaceae</taxon>
        <taxon>Peptoniphilus</taxon>
    </lineage>
</organism>
<evidence type="ECO:0000256" key="5">
    <source>
        <dbReference type="ARBA" id="ARBA00023136"/>
    </source>
</evidence>
<dbReference type="GO" id="GO:0005295">
    <property type="term" value="F:neutral L-amino acid:sodium symporter activity"/>
    <property type="evidence" value="ECO:0007669"/>
    <property type="project" value="TreeGrafter"/>
</dbReference>
<dbReference type="RefSeq" id="WP_019034109.1">
    <property type="nucleotide sequence ID" value="NZ_JASOSY010000002.1"/>
</dbReference>
<gene>
    <name evidence="7" type="primary">dctA</name>
    <name evidence="7" type="ORF">NCTC13149_01771</name>
</gene>
<evidence type="ECO:0000313" key="8">
    <source>
        <dbReference type="Proteomes" id="UP000255517"/>
    </source>
</evidence>
<comment type="subcellular location">
    <subcellularLocation>
        <location evidence="1">Membrane</location>
        <topology evidence="1">Multi-pass membrane protein</topology>
    </subcellularLocation>
</comment>
<name>A0A379C6M2_9FIRM</name>
<keyword evidence="2" id="KW-0813">Transport</keyword>
<feature type="transmembrane region" description="Helical" evidence="6">
    <location>
        <begin position="69"/>
        <end position="93"/>
    </location>
</feature>
<feature type="transmembrane region" description="Helical" evidence="6">
    <location>
        <begin position="312"/>
        <end position="331"/>
    </location>
</feature>
<evidence type="ECO:0000256" key="3">
    <source>
        <dbReference type="ARBA" id="ARBA00022692"/>
    </source>
</evidence>
<accession>A0A379C6M2</accession>
<feature type="transmembrane region" description="Helical" evidence="6">
    <location>
        <begin position="198"/>
        <end position="231"/>
    </location>
</feature>
<dbReference type="Pfam" id="PF00375">
    <property type="entry name" value="SDF"/>
    <property type="match status" value="1"/>
</dbReference>
<feature type="transmembrane region" description="Helical" evidence="6">
    <location>
        <begin position="7"/>
        <end position="27"/>
    </location>
</feature>
<dbReference type="PANTHER" id="PTHR42865">
    <property type="entry name" value="PROTON/GLUTAMATE-ASPARTATE SYMPORTER"/>
    <property type="match status" value="1"/>
</dbReference>
<reference evidence="7 8" key="1">
    <citation type="submission" date="2018-06" db="EMBL/GenBank/DDBJ databases">
        <authorList>
            <consortium name="Pathogen Informatics"/>
            <person name="Doyle S."/>
        </authorList>
    </citation>
    <scope>NUCLEOTIDE SEQUENCE [LARGE SCALE GENOMIC DNA]</scope>
    <source>
        <strain evidence="7 8">NCTC13149</strain>
    </source>
</reference>
<feature type="transmembrane region" description="Helical" evidence="6">
    <location>
        <begin position="126"/>
        <end position="148"/>
    </location>
</feature>
<dbReference type="GO" id="GO:0032329">
    <property type="term" value="P:serine transport"/>
    <property type="evidence" value="ECO:0007669"/>
    <property type="project" value="TreeGrafter"/>
</dbReference>
<dbReference type="OrthoDB" id="9768885at2"/>
<dbReference type="InterPro" id="IPR036458">
    <property type="entry name" value="Na:dicarbo_symporter_sf"/>
</dbReference>
<dbReference type="SUPFAM" id="SSF118215">
    <property type="entry name" value="Proton glutamate symport protein"/>
    <property type="match status" value="1"/>
</dbReference>
<dbReference type="EMBL" id="UGSZ01000001">
    <property type="protein sequence ID" value="SUB57910.1"/>
    <property type="molecule type" value="Genomic_DNA"/>
</dbReference>
<keyword evidence="4 6" id="KW-1133">Transmembrane helix</keyword>
<keyword evidence="3 6" id="KW-0812">Transmembrane</keyword>
<protein>
    <submittedName>
        <fullName evidence="7">Aerobic C4-dicarboxylate transport protein</fullName>
    </submittedName>
</protein>
<evidence type="ECO:0000256" key="4">
    <source>
        <dbReference type="ARBA" id="ARBA00022989"/>
    </source>
</evidence>
<dbReference type="GO" id="GO:0005886">
    <property type="term" value="C:plasma membrane"/>
    <property type="evidence" value="ECO:0007669"/>
    <property type="project" value="TreeGrafter"/>
</dbReference>
<evidence type="ECO:0000313" key="7">
    <source>
        <dbReference type="EMBL" id="SUB57910.1"/>
    </source>
</evidence>